<keyword evidence="1" id="KW-0472">Membrane</keyword>
<reference evidence="2 3" key="1">
    <citation type="submission" date="2016-10" db="EMBL/GenBank/DDBJ databases">
        <authorList>
            <person name="de Groot N.N."/>
        </authorList>
    </citation>
    <scope>NUCLEOTIDE SEQUENCE [LARGE SCALE GENOMIC DNA]</scope>
    <source>
        <strain evidence="2 3">DSM 23995</strain>
    </source>
</reference>
<dbReference type="GO" id="GO:0005886">
    <property type="term" value="C:plasma membrane"/>
    <property type="evidence" value="ECO:0007669"/>
    <property type="project" value="TreeGrafter"/>
</dbReference>
<dbReference type="PANTHER" id="PTHR41983">
    <property type="entry name" value="SHORT-CHAIN FATTY ACID TRANSPORTER-RELATED"/>
    <property type="match status" value="1"/>
</dbReference>
<feature type="transmembrane region" description="Helical" evidence="1">
    <location>
        <begin position="257"/>
        <end position="276"/>
    </location>
</feature>
<evidence type="ECO:0000256" key="1">
    <source>
        <dbReference type="SAM" id="Phobius"/>
    </source>
</evidence>
<feature type="transmembrane region" description="Helical" evidence="1">
    <location>
        <begin position="282"/>
        <end position="300"/>
    </location>
</feature>
<dbReference type="PANTHER" id="PTHR41983:SF2">
    <property type="entry name" value="SHORT-CHAIN FATTY ACID TRANSPORTER-RELATED"/>
    <property type="match status" value="1"/>
</dbReference>
<feature type="transmembrane region" description="Helical" evidence="1">
    <location>
        <begin position="321"/>
        <end position="343"/>
    </location>
</feature>
<feature type="transmembrane region" description="Helical" evidence="1">
    <location>
        <begin position="95"/>
        <end position="124"/>
    </location>
</feature>
<proteinExistence type="predicted"/>
<sequence length="461" mass="49979">MKKSRSEQVANWYSRYFPDAFIFALVLTIIAMLLSLFLTESSVGEVMDHWFAGFPWLFEFAFQLMFTYAAALVLVDTPVVQKYVKKTANLVKTPMTAYVTTSVVGALTSFIGWYIGPVVTAIFARSVGREIPGVDYRLISAIAYSSFTISLTGISGTIPLFVATEGEFTDVIGGIVGLEQTTFSTLNIVSAIAIIITTTIIYMVIAKNKTDIVTFHDLATPEFKAAEEQAGAVDPDESNVSVEEIEEKSFADKVNTFRPLILIVGIVGLVYLIYFLGREGLGGLNLNTVAFIALVMGLLVQKDAVSYARSFSKNLIATGSIGLQFPIYGGIASILVGTGLAATITDAIVSVSTEVTFPVLAFLTTGLLNLFVPSAGSQFTATATFWMPAAETLGVDSIRTIMAITYGDIWTNLIQPFWALLYFPILAVGTNLKVRDFMGYCLPVLIAVGVIWILSLLFLPV</sequence>
<keyword evidence="3" id="KW-1185">Reference proteome</keyword>
<dbReference type="AlphaFoldDB" id="A0A1I2BPA9"/>
<dbReference type="InterPro" id="IPR006160">
    <property type="entry name" value="SCFA_transpt_AtoE"/>
</dbReference>
<feature type="transmembrane region" description="Helical" evidence="1">
    <location>
        <begin position="355"/>
        <end position="372"/>
    </location>
</feature>
<feature type="transmembrane region" description="Helical" evidence="1">
    <location>
        <begin position="437"/>
        <end position="459"/>
    </location>
</feature>
<evidence type="ECO:0000313" key="2">
    <source>
        <dbReference type="EMBL" id="SFE57951.1"/>
    </source>
</evidence>
<dbReference type="EMBL" id="FONT01000002">
    <property type="protein sequence ID" value="SFE57951.1"/>
    <property type="molecule type" value="Genomic_DNA"/>
</dbReference>
<feature type="transmembrane region" description="Helical" evidence="1">
    <location>
        <begin position="50"/>
        <end position="75"/>
    </location>
</feature>
<feature type="transmembrane region" description="Helical" evidence="1">
    <location>
        <begin position="409"/>
        <end position="431"/>
    </location>
</feature>
<name>A0A1I2BPA9_9BACI</name>
<feature type="transmembrane region" description="Helical" evidence="1">
    <location>
        <begin position="182"/>
        <end position="205"/>
    </location>
</feature>
<dbReference type="STRING" id="930128.SAMN05192532_102430"/>
<feature type="transmembrane region" description="Helical" evidence="1">
    <location>
        <begin position="136"/>
        <end position="162"/>
    </location>
</feature>
<gene>
    <name evidence="2" type="ORF">SAMN05192532_102430</name>
</gene>
<dbReference type="Pfam" id="PF02667">
    <property type="entry name" value="SCFA_trans"/>
    <property type="match status" value="1"/>
</dbReference>
<protein>
    <submittedName>
        <fullName evidence="2">Short-chain fatty acids transporter</fullName>
    </submittedName>
</protein>
<accession>A0A1I2BPA9</accession>
<keyword evidence="1" id="KW-1133">Transmembrane helix</keyword>
<keyword evidence="1" id="KW-0812">Transmembrane</keyword>
<feature type="transmembrane region" description="Helical" evidence="1">
    <location>
        <begin position="20"/>
        <end position="38"/>
    </location>
</feature>
<dbReference type="RefSeq" id="WP_177194719.1">
    <property type="nucleotide sequence ID" value="NZ_FONT01000002.1"/>
</dbReference>
<organism evidence="2 3">
    <name type="scientific">Alteribacillus iranensis</name>
    <dbReference type="NCBI Taxonomy" id="930128"/>
    <lineage>
        <taxon>Bacteria</taxon>
        <taxon>Bacillati</taxon>
        <taxon>Bacillota</taxon>
        <taxon>Bacilli</taxon>
        <taxon>Bacillales</taxon>
        <taxon>Bacillaceae</taxon>
        <taxon>Alteribacillus</taxon>
    </lineage>
</organism>
<evidence type="ECO:0000313" key="3">
    <source>
        <dbReference type="Proteomes" id="UP000199516"/>
    </source>
</evidence>
<dbReference type="Proteomes" id="UP000199516">
    <property type="component" value="Unassembled WGS sequence"/>
</dbReference>